<feature type="transmembrane region" description="Helical" evidence="2">
    <location>
        <begin position="179"/>
        <end position="202"/>
    </location>
</feature>
<feature type="domain" description="PAC" evidence="7">
    <location>
        <begin position="513"/>
        <end position="567"/>
    </location>
</feature>
<evidence type="ECO:0000259" key="4">
    <source>
        <dbReference type="PROSITE" id="PS50046"/>
    </source>
</evidence>
<dbReference type="SMART" id="SM00065">
    <property type="entry name" value="GAF"/>
    <property type="match status" value="1"/>
</dbReference>
<evidence type="ECO:0000259" key="5">
    <source>
        <dbReference type="PROSITE" id="PS50111"/>
    </source>
</evidence>
<keyword evidence="3" id="KW-0807">Transducer</keyword>
<feature type="transmembrane region" description="Helical" evidence="2">
    <location>
        <begin position="78"/>
        <end position="101"/>
    </location>
</feature>
<gene>
    <name evidence="10" type="ORF">G7B40_003995</name>
</gene>
<comment type="similarity">
    <text evidence="1">Belongs to the methyl-accepting chemotaxis (MCP) protein family.</text>
</comment>
<feature type="transmembrane region" description="Helical" evidence="2">
    <location>
        <begin position="16"/>
        <end position="35"/>
    </location>
</feature>
<dbReference type="SUPFAM" id="SSF55781">
    <property type="entry name" value="GAF domain-like"/>
    <property type="match status" value="1"/>
</dbReference>
<dbReference type="PROSITE" id="PS50924">
    <property type="entry name" value="MHYT"/>
    <property type="match status" value="1"/>
</dbReference>
<dbReference type="PROSITE" id="PS50046">
    <property type="entry name" value="PHYTOCHROME_2"/>
    <property type="match status" value="1"/>
</dbReference>
<feature type="transmembrane region" description="Helical" evidence="2">
    <location>
        <begin position="146"/>
        <end position="167"/>
    </location>
</feature>
<sequence length="893" mass="98027">MLPADMAISGTYDLRFVILSIVIAVFASYTALDLAARVTASVAKSKLAWLVGGAIVMGIGIWSMHFVGMLALKLPILVSYDVFTVVMSILPAIVASGGALLLASRPVLKVEQLLLGGVLMGLGIASMHYIGIYAMQMNATIRYEPMLFILSVLLAIAASMAALWIAFQLRLQSGTVVTGYKIISALVMAVGICGMHYIGMASASFTVTQSKAVSALQPNSSLTWLATAVGFAAFIILGFTLLTSFIDQRLTASVERLAKQEVKAKRSEQLTQLMLSIRRSLRLNDVINTTVNEVRYLLNTDRASVYRLNPDRSITTIAESIAQNWIKTLGKTINNPFWVNGLETDKSVFVQVVNSIYEVGFRDFHRHRKILESFQIQGYMVAPLFKNSQLLGLLSVQQCSQTRIWEEDEIELFRQIAIQVGIAIEQASLLDELQQAQKVLQLRDRAIAVASNAIFITDNKQPNNPIIFCNPAFEKITGYSLKEVLKQNYELLIGDDTDQDTLEKIRSAVRDANECQATIKNYRKDKTSFWCELTISPVRDTSGEVINFIGVLVDITQHQQAEQELRHNQQIVEHQLLELIDYVKEASNGDLTVRAEKTTNEIGIFADFINIIIENLHTIATRVKTVVQQVNISVGENSDVVGELTDKALKQASEIRGIFEQIDEMFLSIQEMANNAHQAAQMTLATSDTASLAKAAMDSTVESISNLQHTVTQTVKKVNHLTQSSEEISKVVLLINQLALQTNVLAINASLEGSRTGDGTLTEDAGQLATQSAMVTQEIYEILDKIQLEITVVASAIELSTRQVVEGANLVKNTKQTLEEVLTVASQLDEFVKLISETTVSQAGMSEAIASLIKQIAQDSESTADLSSAVSLSLQQTVEIAQQLQASVDLLKT</sequence>
<dbReference type="InterPro" id="IPR005330">
    <property type="entry name" value="MHYT_dom"/>
</dbReference>
<dbReference type="PANTHER" id="PTHR35152:SF1">
    <property type="entry name" value="DOMAIN SIGNALLING PROTEIN, PUTATIVE (AFU_ORTHOLOGUE AFUA_5G11310)-RELATED"/>
    <property type="match status" value="1"/>
</dbReference>
<evidence type="ECO:0000313" key="11">
    <source>
        <dbReference type="Proteomes" id="UP000667802"/>
    </source>
</evidence>
<evidence type="ECO:0000256" key="1">
    <source>
        <dbReference type="ARBA" id="ARBA00029447"/>
    </source>
</evidence>
<dbReference type="Pfam" id="PF00015">
    <property type="entry name" value="MCPsignal"/>
    <property type="match status" value="1"/>
</dbReference>
<dbReference type="PROSITE" id="PS50112">
    <property type="entry name" value="PAS"/>
    <property type="match status" value="1"/>
</dbReference>
<dbReference type="InterPro" id="IPR035965">
    <property type="entry name" value="PAS-like_dom_sf"/>
</dbReference>
<dbReference type="AlphaFoldDB" id="A0AAP5I2Y7"/>
<feature type="transmembrane region" description="Helical" evidence="2">
    <location>
        <begin position="222"/>
        <end position="246"/>
    </location>
</feature>
<dbReference type="Pfam" id="PF13426">
    <property type="entry name" value="PAS_9"/>
    <property type="match status" value="1"/>
</dbReference>
<dbReference type="InterPro" id="IPR004089">
    <property type="entry name" value="MCPsignal_dom"/>
</dbReference>
<dbReference type="InterPro" id="IPR000014">
    <property type="entry name" value="PAS"/>
</dbReference>
<name>A0AAP5I2Y7_9CYAN</name>
<dbReference type="SMART" id="SM00283">
    <property type="entry name" value="MA"/>
    <property type="match status" value="1"/>
</dbReference>
<dbReference type="Gene3D" id="3.30.450.20">
    <property type="entry name" value="PAS domain"/>
    <property type="match status" value="1"/>
</dbReference>
<feature type="domain" description="Phytochrome chromophore attachment site" evidence="4">
    <location>
        <begin position="282"/>
        <end position="419"/>
    </location>
</feature>
<dbReference type="InterPro" id="IPR001610">
    <property type="entry name" value="PAC"/>
</dbReference>
<keyword evidence="2" id="KW-0472">Membrane</keyword>
<evidence type="ECO:0000259" key="7">
    <source>
        <dbReference type="PROSITE" id="PS50113"/>
    </source>
</evidence>
<dbReference type="Gene3D" id="1.10.287.950">
    <property type="entry name" value="Methyl-accepting chemotaxis protein"/>
    <property type="match status" value="1"/>
</dbReference>
<dbReference type="Gene3D" id="3.30.450.40">
    <property type="match status" value="1"/>
</dbReference>
<dbReference type="Proteomes" id="UP000667802">
    <property type="component" value="Unassembled WGS sequence"/>
</dbReference>
<evidence type="ECO:0000256" key="3">
    <source>
        <dbReference type="PROSITE-ProRule" id="PRU00284"/>
    </source>
</evidence>
<dbReference type="PROSITE" id="PS50113">
    <property type="entry name" value="PAC"/>
    <property type="match status" value="1"/>
</dbReference>
<dbReference type="GO" id="GO:0007165">
    <property type="term" value="P:signal transduction"/>
    <property type="evidence" value="ECO:0007669"/>
    <property type="project" value="UniProtKB-KW"/>
</dbReference>
<dbReference type="SUPFAM" id="SSF58104">
    <property type="entry name" value="Methyl-accepting chemotaxis protein (MCP) signaling domain"/>
    <property type="match status" value="1"/>
</dbReference>
<feature type="domain" description="MHYT" evidence="9">
    <location>
        <begin position="12"/>
        <end position="206"/>
    </location>
</feature>
<evidence type="ECO:0000256" key="2">
    <source>
        <dbReference type="PROSITE-ProRule" id="PRU00244"/>
    </source>
</evidence>
<dbReference type="PANTHER" id="PTHR35152">
    <property type="entry name" value="DOMAIN SIGNALLING PROTEIN, PUTATIVE (AFU_ORTHOLOGUE AFUA_5G11310)-RELATED"/>
    <property type="match status" value="1"/>
</dbReference>
<evidence type="ECO:0000313" key="10">
    <source>
        <dbReference type="EMBL" id="MDR9893740.1"/>
    </source>
</evidence>
<dbReference type="SUPFAM" id="SSF55785">
    <property type="entry name" value="PYP-like sensor domain (PAS domain)"/>
    <property type="match status" value="1"/>
</dbReference>
<dbReference type="EMBL" id="JAALHA020000001">
    <property type="protein sequence ID" value="MDR9893740.1"/>
    <property type="molecule type" value="Genomic_DNA"/>
</dbReference>
<dbReference type="GO" id="GO:0016020">
    <property type="term" value="C:membrane"/>
    <property type="evidence" value="ECO:0007669"/>
    <property type="project" value="UniProtKB-UniRule"/>
</dbReference>
<feature type="transmembrane region" description="Helical" evidence="2">
    <location>
        <begin position="47"/>
        <end position="72"/>
    </location>
</feature>
<dbReference type="InterPro" id="IPR016132">
    <property type="entry name" value="Phyto_chromo_attachment"/>
</dbReference>
<feature type="domain" description="PAS" evidence="6">
    <location>
        <begin position="445"/>
        <end position="516"/>
    </location>
</feature>
<keyword evidence="2" id="KW-0812">Transmembrane</keyword>
<protein>
    <submittedName>
        <fullName evidence="10">PAS domain-containing protein</fullName>
    </submittedName>
</protein>
<dbReference type="NCBIfam" id="TIGR00229">
    <property type="entry name" value="sensory_box"/>
    <property type="match status" value="1"/>
</dbReference>
<organism evidence="10 11">
    <name type="scientific">Aetokthonos hydrillicola Thurmond2011</name>
    <dbReference type="NCBI Taxonomy" id="2712845"/>
    <lineage>
        <taxon>Bacteria</taxon>
        <taxon>Bacillati</taxon>
        <taxon>Cyanobacteriota</taxon>
        <taxon>Cyanophyceae</taxon>
        <taxon>Nostocales</taxon>
        <taxon>Hapalosiphonaceae</taxon>
        <taxon>Aetokthonos</taxon>
    </lineage>
</organism>
<feature type="transmembrane region" description="Helical" evidence="2">
    <location>
        <begin position="113"/>
        <end position="134"/>
    </location>
</feature>
<proteinExistence type="inferred from homology"/>
<feature type="domain" description="HAMP" evidence="8">
    <location>
        <begin position="570"/>
        <end position="621"/>
    </location>
</feature>
<dbReference type="InterPro" id="IPR003018">
    <property type="entry name" value="GAF"/>
</dbReference>
<dbReference type="Pfam" id="PF03707">
    <property type="entry name" value="MHYT"/>
    <property type="match status" value="2"/>
</dbReference>
<evidence type="ECO:0000259" key="8">
    <source>
        <dbReference type="PROSITE" id="PS50885"/>
    </source>
</evidence>
<accession>A0AAP5I2Y7</accession>
<dbReference type="InterPro" id="IPR000700">
    <property type="entry name" value="PAS-assoc_C"/>
</dbReference>
<dbReference type="CDD" id="cd00130">
    <property type="entry name" value="PAS"/>
    <property type="match status" value="1"/>
</dbReference>
<dbReference type="InterPro" id="IPR029016">
    <property type="entry name" value="GAF-like_dom_sf"/>
</dbReference>
<dbReference type="SMART" id="SM00086">
    <property type="entry name" value="PAC"/>
    <property type="match status" value="1"/>
</dbReference>
<reference evidence="11" key="1">
    <citation type="journal article" date="2021" name="Science">
        <title>Hunting the eagle killer: A cyanobacterial neurotoxin causes vacuolar myelinopathy.</title>
        <authorList>
            <person name="Breinlinger S."/>
            <person name="Phillips T.J."/>
            <person name="Haram B.N."/>
            <person name="Mares J."/>
            <person name="Martinez Yerena J.A."/>
            <person name="Hrouzek P."/>
            <person name="Sobotka R."/>
            <person name="Henderson W.M."/>
            <person name="Schmieder P."/>
            <person name="Williams S.M."/>
            <person name="Lauderdale J.D."/>
            <person name="Wilde H.D."/>
            <person name="Gerrin W."/>
            <person name="Kust A."/>
            <person name="Washington J.W."/>
            <person name="Wagner C."/>
            <person name="Geier B."/>
            <person name="Liebeke M."/>
            <person name="Enke H."/>
            <person name="Niedermeyer T.H.J."/>
            <person name="Wilde S.B."/>
        </authorList>
    </citation>
    <scope>NUCLEOTIDE SEQUENCE [LARGE SCALE GENOMIC DNA]</scope>
    <source>
        <strain evidence="11">Thurmond2011</strain>
    </source>
</reference>
<evidence type="ECO:0000259" key="6">
    <source>
        <dbReference type="PROSITE" id="PS50112"/>
    </source>
</evidence>
<dbReference type="PROSITE" id="PS50111">
    <property type="entry name" value="CHEMOTAXIS_TRANSDUC_2"/>
    <property type="match status" value="1"/>
</dbReference>
<feature type="domain" description="Methyl-accepting transducer" evidence="5">
    <location>
        <begin position="626"/>
        <end position="857"/>
    </location>
</feature>
<evidence type="ECO:0000259" key="9">
    <source>
        <dbReference type="PROSITE" id="PS50924"/>
    </source>
</evidence>
<keyword evidence="11" id="KW-1185">Reference proteome</keyword>
<dbReference type="InterPro" id="IPR003660">
    <property type="entry name" value="HAMP_dom"/>
</dbReference>
<dbReference type="Pfam" id="PF01590">
    <property type="entry name" value="GAF"/>
    <property type="match status" value="1"/>
</dbReference>
<dbReference type="SMART" id="SM00091">
    <property type="entry name" value="PAS"/>
    <property type="match status" value="1"/>
</dbReference>
<keyword evidence="2" id="KW-1133">Transmembrane helix</keyword>
<dbReference type="PROSITE" id="PS50885">
    <property type="entry name" value="HAMP"/>
    <property type="match status" value="1"/>
</dbReference>
<comment type="caution">
    <text evidence="10">The sequence shown here is derived from an EMBL/GenBank/DDBJ whole genome shotgun (WGS) entry which is preliminary data.</text>
</comment>
<dbReference type="RefSeq" id="WP_208338268.1">
    <property type="nucleotide sequence ID" value="NZ_CAWQFN010000041.1"/>
</dbReference>